<accession>A0A6H5FXV1</accession>
<gene>
    <name evidence="1" type="ORF">NTEN_LOCUS1731</name>
</gene>
<dbReference type="Proteomes" id="UP000479000">
    <property type="component" value="Unassembled WGS sequence"/>
</dbReference>
<reference evidence="1 2" key="1">
    <citation type="submission" date="2020-02" db="EMBL/GenBank/DDBJ databases">
        <authorList>
            <person name="Ferguson B K."/>
        </authorList>
    </citation>
    <scope>NUCLEOTIDE SEQUENCE [LARGE SCALE GENOMIC DNA]</scope>
</reference>
<dbReference type="EMBL" id="CADCXU010002811">
    <property type="protein sequence ID" value="CAA9994915.1"/>
    <property type="molecule type" value="Genomic_DNA"/>
</dbReference>
<protein>
    <submittedName>
        <fullName evidence="1">Uncharacterized protein</fullName>
    </submittedName>
</protein>
<keyword evidence="2" id="KW-1185">Reference proteome</keyword>
<organism evidence="1 2">
    <name type="scientific">Nesidiocoris tenuis</name>
    <dbReference type="NCBI Taxonomy" id="355587"/>
    <lineage>
        <taxon>Eukaryota</taxon>
        <taxon>Metazoa</taxon>
        <taxon>Ecdysozoa</taxon>
        <taxon>Arthropoda</taxon>
        <taxon>Hexapoda</taxon>
        <taxon>Insecta</taxon>
        <taxon>Pterygota</taxon>
        <taxon>Neoptera</taxon>
        <taxon>Paraneoptera</taxon>
        <taxon>Hemiptera</taxon>
        <taxon>Heteroptera</taxon>
        <taxon>Panheteroptera</taxon>
        <taxon>Cimicomorpha</taxon>
        <taxon>Miridae</taxon>
        <taxon>Dicyphina</taxon>
        <taxon>Nesidiocoris</taxon>
    </lineage>
</organism>
<evidence type="ECO:0000313" key="2">
    <source>
        <dbReference type="Proteomes" id="UP000479000"/>
    </source>
</evidence>
<proteinExistence type="predicted"/>
<dbReference type="AlphaFoldDB" id="A0A6H5FXV1"/>
<sequence length="277" mass="31795">MPCFPPNLFPDVEWVEPTNHLWTWVTHLSDWKYHLSRTRVHVRLMINDDPEDGRTAKGTRAHNNNMGESRATSLTLAPIPIIDCIQTESPQKLQKLLSSKNPHKSFYPHKFFITVACVPKVLSGNRPEKSIVDCGNPPRNRQGEGHQSFYADCPLPAITDFRNVVFQSLQSLTGSLHSSTSRSIVKKESTYPENPLLYDDIPENLTASTLVSTEASEERKMVSHLACTSTKSHAIKKAEIFPESSHGFRKSELRFVEYYYHTEYHHTRELWFKINLF</sequence>
<evidence type="ECO:0000313" key="1">
    <source>
        <dbReference type="EMBL" id="CAA9994915.1"/>
    </source>
</evidence>
<name>A0A6H5FXV1_9HEMI</name>